<evidence type="ECO:0000256" key="3">
    <source>
        <dbReference type="ARBA" id="ARBA00023125"/>
    </source>
</evidence>
<dbReference type="PANTHER" id="PTHR35807">
    <property type="entry name" value="TRANSCRIPTIONAL REGULATOR REDD-RELATED"/>
    <property type="match status" value="1"/>
</dbReference>
<dbReference type="GO" id="GO:0003677">
    <property type="term" value="F:DNA binding"/>
    <property type="evidence" value="ECO:0007669"/>
    <property type="project" value="UniProtKB-UniRule"/>
</dbReference>
<dbReference type="Pfam" id="PF03704">
    <property type="entry name" value="BTAD"/>
    <property type="match status" value="1"/>
</dbReference>
<dbReference type="OrthoDB" id="3795727at2"/>
<dbReference type="Proteomes" id="UP000295146">
    <property type="component" value="Unassembled WGS sequence"/>
</dbReference>
<dbReference type="InterPro" id="IPR041664">
    <property type="entry name" value="AAA_16"/>
</dbReference>
<dbReference type="EMBL" id="SODP01000005">
    <property type="protein sequence ID" value="TDW54740.1"/>
    <property type="molecule type" value="Genomic_DNA"/>
</dbReference>
<dbReference type="InterPro" id="IPR051677">
    <property type="entry name" value="AfsR-DnrI-RedD_regulator"/>
</dbReference>
<gene>
    <name evidence="7" type="ORF">EV653_8062</name>
</gene>
<evidence type="ECO:0000313" key="7">
    <source>
        <dbReference type="EMBL" id="TDW54740.1"/>
    </source>
</evidence>
<evidence type="ECO:0000313" key="8">
    <source>
        <dbReference type="Proteomes" id="UP000295146"/>
    </source>
</evidence>
<evidence type="ECO:0000256" key="5">
    <source>
        <dbReference type="PROSITE-ProRule" id="PRU01091"/>
    </source>
</evidence>
<organism evidence="7 8">
    <name type="scientific">Kribbella pratensis</name>
    <dbReference type="NCBI Taxonomy" id="2512112"/>
    <lineage>
        <taxon>Bacteria</taxon>
        <taxon>Bacillati</taxon>
        <taxon>Actinomycetota</taxon>
        <taxon>Actinomycetes</taxon>
        <taxon>Propionibacteriales</taxon>
        <taxon>Kribbellaceae</taxon>
        <taxon>Kribbella</taxon>
    </lineage>
</organism>
<dbReference type="RefSeq" id="WP_134111504.1">
    <property type="nucleotide sequence ID" value="NZ_SODP01000005.1"/>
</dbReference>
<keyword evidence="8" id="KW-1185">Reference proteome</keyword>
<dbReference type="InterPro" id="IPR005158">
    <property type="entry name" value="BTAD"/>
</dbReference>
<feature type="domain" description="OmpR/PhoB-type" evidence="6">
    <location>
        <begin position="1"/>
        <end position="97"/>
    </location>
</feature>
<evidence type="ECO:0000256" key="2">
    <source>
        <dbReference type="ARBA" id="ARBA00023015"/>
    </source>
</evidence>
<keyword evidence="4" id="KW-0804">Transcription</keyword>
<dbReference type="InterPro" id="IPR027417">
    <property type="entry name" value="P-loop_NTPase"/>
</dbReference>
<feature type="DNA-binding region" description="OmpR/PhoB-type" evidence="5">
    <location>
        <begin position="1"/>
        <end position="97"/>
    </location>
</feature>
<dbReference type="GO" id="GO:0000160">
    <property type="term" value="P:phosphorelay signal transduction system"/>
    <property type="evidence" value="ECO:0007669"/>
    <property type="project" value="InterPro"/>
</dbReference>
<evidence type="ECO:0000259" key="6">
    <source>
        <dbReference type="PROSITE" id="PS51755"/>
    </source>
</evidence>
<evidence type="ECO:0000256" key="1">
    <source>
        <dbReference type="ARBA" id="ARBA00005820"/>
    </source>
</evidence>
<name>A0A4R8BKM7_9ACTN</name>
<dbReference type="Gene3D" id="3.40.50.300">
    <property type="entry name" value="P-loop containing nucleotide triphosphate hydrolases"/>
    <property type="match status" value="1"/>
</dbReference>
<keyword evidence="3 5" id="KW-0238">DNA-binding</keyword>
<dbReference type="PROSITE" id="PS51755">
    <property type="entry name" value="OMPR_PHOB"/>
    <property type="match status" value="1"/>
</dbReference>
<dbReference type="SUPFAM" id="SSF52540">
    <property type="entry name" value="P-loop containing nucleoside triphosphate hydrolases"/>
    <property type="match status" value="1"/>
</dbReference>
<reference evidence="7 8" key="1">
    <citation type="submission" date="2019-03" db="EMBL/GenBank/DDBJ databases">
        <title>Genomic Encyclopedia of Type Strains, Phase III (KMG-III): the genomes of soil and plant-associated and newly described type strains.</title>
        <authorList>
            <person name="Whitman W."/>
        </authorList>
    </citation>
    <scope>NUCLEOTIDE SEQUENCE [LARGE SCALE GENOMIC DNA]</scope>
    <source>
        <strain evidence="7 8">VKM Ac-2573</strain>
    </source>
</reference>
<dbReference type="InterPro" id="IPR011990">
    <property type="entry name" value="TPR-like_helical_dom_sf"/>
</dbReference>
<dbReference type="Gene3D" id="1.10.10.10">
    <property type="entry name" value="Winged helix-like DNA-binding domain superfamily/Winged helix DNA-binding domain"/>
    <property type="match status" value="1"/>
</dbReference>
<dbReference type="Pfam" id="PF13191">
    <property type="entry name" value="AAA_16"/>
    <property type="match status" value="1"/>
</dbReference>
<comment type="similarity">
    <text evidence="1">Belongs to the AfsR/DnrI/RedD regulatory family.</text>
</comment>
<protein>
    <submittedName>
        <fullName evidence="7">ATPase</fullName>
    </submittedName>
</protein>
<proteinExistence type="inferred from homology"/>
<sequence length="1116" mass="120387">MRVGILGAAEVLRDGEPVELGGRKQRMLLSALALYGGQPVPVDSLVDLLWRDSPPPSALSTLQVYLAGVRKALEPERPARTAPTTVLTVAPGYALRLPADCLDATRFTAAVDAAHRRLGPWSDQVTGAIAAPELQPHELTAVIDSLDDALGLWRGTPYLELDDAPTAVAERGRLEELRLVALEDRAVAGLALGLHAPLAAELEALTAEHPLRERLWVLRVLALAGAGRQADALEALRRVRQILADELGLDPGTTLRELELAVLRQDPDLVWGRKPGNGSRPVVAAGVIGTSKWPLVGRAAELAALERLLDEVDAAPQFAVLVGEPGIGKTRLAAEIAARGRSRGFAVLTGRCSDDEGAPPLWPWIGVLRALAGTTDIPEAVRRQLLELTALLESGAGAPAENVDAARFRLWTTTADVLVAASQVRPLLIILDDLHWADPSSLKLLKHLADLVDTGRLLVIATRRAAPELSGQLAAVAESFARRHALRLDLRGLASSEAAALVEAATDRKPGSREAEALRARTDGNPFFLVELVRDGRSDVPAAVTDVVARRVERLPTATGELLRTAAVIGREFDLAVLAATAGVDEDAVLDLLDPALTAGVIVEGEEVERFRFTHAMVRDVVYAGLPAARRARRHAATARTLEAIGAAPSETARHWLAAGPAHAARAWRAASEAAEHAVRLYAYDEAAALLAAALDAQRTDGSATALDRYDLLMARADACRWSVDRDSLDAALTEAAQEAERLGDITRMAQAAVSSSEGALWLTRSYGQADHYMIAVLRRALRELPAGDEELRCRALLVLATELYHTDAPAYRDALVEQGMAMARRIGDPGLLVWACQAAFMATLRAATAPYRLGLAEEAVAIAVEQGDPIREALARTLRVIVTSELGMVAEMREEIRRLREIAEPRRLAYVLIVLTELEPPWLAMQGRFDEAERLIEQRRELVATASLPQRDESMVSAPACVEVWRSGAAVVVPAFQALAAVSPMPFDLTIQWLLVRAGRLDEARAVRTELVPSTDDWLSIHHYCIAAEVAFALDEPAAARSLYRWLSPYAGRVCGAGFSVAIGPVDAFLAFAAMATGERDVASKHADRALELCAEWEIPLAAQWLREQRDRGRF</sequence>
<accession>A0A4R8BKM7</accession>
<dbReference type="GO" id="GO:0006355">
    <property type="term" value="P:regulation of DNA-templated transcription"/>
    <property type="evidence" value="ECO:0007669"/>
    <property type="project" value="InterPro"/>
</dbReference>
<dbReference type="InterPro" id="IPR016032">
    <property type="entry name" value="Sig_transdc_resp-reg_C-effctor"/>
</dbReference>
<keyword evidence="2" id="KW-0805">Transcription regulation</keyword>
<dbReference type="PANTHER" id="PTHR35807:SF1">
    <property type="entry name" value="TRANSCRIPTIONAL REGULATOR REDD"/>
    <property type="match status" value="1"/>
</dbReference>
<dbReference type="CDD" id="cd15831">
    <property type="entry name" value="BTAD"/>
    <property type="match status" value="1"/>
</dbReference>
<dbReference type="AlphaFoldDB" id="A0A4R8BKM7"/>
<evidence type="ECO:0000256" key="4">
    <source>
        <dbReference type="ARBA" id="ARBA00023163"/>
    </source>
</evidence>
<dbReference type="InterPro" id="IPR001867">
    <property type="entry name" value="OmpR/PhoB-type_DNA-bd"/>
</dbReference>
<dbReference type="SUPFAM" id="SSF46894">
    <property type="entry name" value="C-terminal effector domain of the bipartite response regulators"/>
    <property type="match status" value="1"/>
</dbReference>
<dbReference type="SMART" id="SM00862">
    <property type="entry name" value="Trans_reg_C"/>
    <property type="match status" value="1"/>
</dbReference>
<dbReference type="SUPFAM" id="SSF48452">
    <property type="entry name" value="TPR-like"/>
    <property type="match status" value="1"/>
</dbReference>
<dbReference type="SMART" id="SM01043">
    <property type="entry name" value="BTAD"/>
    <property type="match status" value="1"/>
</dbReference>
<dbReference type="InterPro" id="IPR036388">
    <property type="entry name" value="WH-like_DNA-bd_sf"/>
</dbReference>
<comment type="caution">
    <text evidence="7">The sequence shown here is derived from an EMBL/GenBank/DDBJ whole genome shotgun (WGS) entry which is preliminary data.</text>
</comment>
<dbReference type="Gene3D" id="1.25.40.10">
    <property type="entry name" value="Tetratricopeptide repeat domain"/>
    <property type="match status" value="1"/>
</dbReference>